<feature type="transmembrane region" description="Helical" evidence="1">
    <location>
        <begin position="40"/>
        <end position="61"/>
    </location>
</feature>
<sequence length="116" mass="11637">MSSEQHDDVMVIPAALGGCAAVAAVGLAAAVVASTTTGRLLAVAVTVGVLSAVLTDTRAWLVVTAAGAATFLLVVDGGENGWPFLVIVGLAAVLGRGQRWMRRPAASSTTSPKVDH</sequence>
<protein>
    <submittedName>
        <fullName evidence="2">Uncharacterized protein</fullName>
    </submittedName>
</protein>
<dbReference type="AlphaFoldDB" id="A0A239PF58"/>
<name>A0A239PF58_9ACTN</name>
<accession>A0A239PF58</accession>
<dbReference type="EMBL" id="FZPH01000023">
    <property type="protein sequence ID" value="SNT65505.1"/>
    <property type="molecule type" value="Genomic_DNA"/>
</dbReference>
<keyword evidence="1" id="KW-0812">Transmembrane</keyword>
<gene>
    <name evidence="2" type="ORF">SAMN05421812_12358</name>
</gene>
<evidence type="ECO:0000256" key="1">
    <source>
        <dbReference type="SAM" id="Phobius"/>
    </source>
</evidence>
<evidence type="ECO:0000313" key="2">
    <source>
        <dbReference type="EMBL" id="SNT65505.1"/>
    </source>
</evidence>
<keyword evidence="3" id="KW-1185">Reference proteome</keyword>
<dbReference type="Proteomes" id="UP000198362">
    <property type="component" value="Unassembled WGS sequence"/>
</dbReference>
<feature type="transmembrane region" description="Helical" evidence="1">
    <location>
        <begin position="81"/>
        <end position="97"/>
    </location>
</feature>
<keyword evidence="1" id="KW-1133">Transmembrane helix</keyword>
<organism evidence="2 3">
    <name type="scientific">Asanoa hainanensis</name>
    <dbReference type="NCBI Taxonomy" id="560556"/>
    <lineage>
        <taxon>Bacteria</taxon>
        <taxon>Bacillati</taxon>
        <taxon>Actinomycetota</taxon>
        <taxon>Actinomycetes</taxon>
        <taxon>Micromonosporales</taxon>
        <taxon>Micromonosporaceae</taxon>
        <taxon>Asanoa</taxon>
    </lineage>
</organism>
<evidence type="ECO:0000313" key="3">
    <source>
        <dbReference type="Proteomes" id="UP000198362"/>
    </source>
</evidence>
<dbReference type="RefSeq" id="WP_089255189.1">
    <property type="nucleotide sequence ID" value="NZ_FZPH01000023.1"/>
</dbReference>
<reference evidence="2 3" key="1">
    <citation type="submission" date="2017-06" db="EMBL/GenBank/DDBJ databases">
        <authorList>
            <person name="Kim H.J."/>
            <person name="Triplett B.A."/>
        </authorList>
    </citation>
    <scope>NUCLEOTIDE SEQUENCE [LARGE SCALE GENOMIC DNA]</scope>
    <source>
        <strain evidence="2 3">CGMCC 4.5593</strain>
    </source>
</reference>
<keyword evidence="1" id="KW-0472">Membrane</keyword>
<proteinExistence type="predicted"/>
<feature type="transmembrane region" description="Helical" evidence="1">
    <location>
        <begin position="12"/>
        <end position="33"/>
    </location>
</feature>